<sequence>MIGKSARSVVLRPGMIGAVHSRLRSALRYTGDFSVR</sequence>
<reference evidence="1" key="1">
    <citation type="submission" date="2020-02" db="EMBL/GenBank/DDBJ databases">
        <authorList>
            <person name="Meier V. D."/>
        </authorList>
    </citation>
    <scope>NUCLEOTIDE SEQUENCE</scope>
    <source>
        <strain evidence="1">AVDCRST_MAG28</strain>
    </source>
</reference>
<name>A0A6J4QHP2_9ACTN</name>
<proteinExistence type="predicted"/>
<dbReference type="AlphaFoldDB" id="A0A6J4QHP2"/>
<organism evidence="1">
    <name type="scientific">uncultured Rubrobacteraceae bacterium</name>
    <dbReference type="NCBI Taxonomy" id="349277"/>
    <lineage>
        <taxon>Bacteria</taxon>
        <taxon>Bacillati</taxon>
        <taxon>Actinomycetota</taxon>
        <taxon>Rubrobacteria</taxon>
        <taxon>Rubrobacterales</taxon>
        <taxon>Rubrobacteraceae</taxon>
        <taxon>environmental samples</taxon>
    </lineage>
</organism>
<evidence type="ECO:0000313" key="1">
    <source>
        <dbReference type="EMBL" id="CAA9440990.1"/>
    </source>
</evidence>
<gene>
    <name evidence="1" type="ORF">AVDCRST_MAG28-238</name>
</gene>
<protein>
    <submittedName>
        <fullName evidence="1">Uncharacterized protein</fullName>
    </submittedName>
</protein>
<dbReference type="EMBL" id="CADCVE010000009">
    <property type="protein sequence ID" value="CAA9440990.1"/>
    <property type="molecule type" value="Genomic_DNA"/>
</dbReference>
<accession>A0A6J4QHP2</accession>